<dbReference type="Proteomes" id="UP000318943">
    <property type="component" value="Unassembled WGS sequence"/>
</dbReference>
<feature type="transmembrane region" description="Helical" evidence="1">
    <location>
        <begin position="82"/>
        <end position="103"/>
    </location>
</feature>
<reference evidence="2 3" key="1">
    <citation type="submission" date="2019-05" db="EMBL/GenBank/DDBJ databases">
        <title>Whole genome sequence analysis of Cupriavidus campinensis S14E4C strain.</title>
        <authorList>
            <person name="Abbaszade G."/>
            <person name="Szabo A."/>
            <person name="Toumi M."/>
            <person name="Toth E."/>
        </authorList>
    </citation>
    <scope>NUCLEOTIDE SEQUENCE [LARGE SCALE GENOMIC DNA]</scope>
    <source>
        <strain evidence="2 3">S14E4C</strain>
    </source>
</reference>
<accession>A0ABY3ESK9</accession>
<comment type="caution">
    <text evidence="2">The sequence shown here is derived from an EMBL/GenBank/DDBJ whole genome shotgun (WGS) entry which is preliminary data.</text>
</comment>
<dbReference type="RefSeq" id="WP_144196620.1">
    <property type="nucleotide sequence ID" value="NZ_VCIZ01000002.1"/>
</dbReference>
<protein>
    <submittedName>
        <fullName evidence="2">Uncharacterized protein</fullName>
    </submittedName>
</protein>
<dbReference type="EMBL" id="VCIZ01000002">
    <property type="protein sequence ID" value="TSP13927.1"/>
    <property type="molecule type" value="Genomic_DNA"/>
</dbReference>
<keyword evidence="1" id="KW-0812">Transmembrane</keyword>
<keyword evidence="3" id="KW-1185">Reference proteome</keyword>
<evidence type="ECO:0000313" key="2">
    <source>
        <dbReference type="EMBL" id="TSP13927.1"/>
    </source>
</evidence>
<keyword evidence="1" id="KW-0472">Membrane</keyword>
<feature type="transmembrane region" description="Helical" evidence="1">
    <location>
        <begin position="15"/>
        <end position="34"/>
    </location>
</feature>
<proteinExistence type="predicted"/>
<gene>
    <name evidence="2" type="ORF">FGG12_05475</name>
</gene>
<keyword evidence="1" id="KW-1133">Transmembrane helix</keyword>
<organism evidence="2 3">
    <name type="scientific">Cupriavidus campinensis</name>
    <dbReference type="NCBI Taxonomy" id="151783"/>
    <lineage>
        <taxon>Bacteria</taxon>
        <taxon>Pseudomonadati</taxon>
        <taxon>Pseudomonadota</taxon>
        <taxon>Betaproteobacteria</taxon>
        <taxon>Burkholderiales</taxon>
        <taxon>Burkholderiaceae</taxon>
        <taxon>Cupriavidus</taxon>
    </lineage>
</organism>
<feature type="transmembrane region" description="Helical" evidence="1">
    <location>
        <begin position="41"/>
        <end position="62"/>
    </location>
</feature>
<sequence>MVVDFFVLLLNAPKAMGLGFFGTLAVMSGMYAWLDEGGWRTFLLSACTALVAVCVYSAIRYMWMAAFGDFVEIQASGGMEQIFMPLKANAVGSMAGIGAFALIRRMFA</sequence>
<evidence type="ECO:0000313" key="3">
    <source>
        <dbReference type="Proteomes" id="UP000318943"/>
    </source>
</evidence>
<evidence type="ECO:0000256" key="1">
    <source>
        <dbReference type="SAM" id="Phobius"/>
    </source>
</evidence>
<name>A0ABY3ESK9_9BURK</name>